<dbReference type="InterPro" id="IPR002481">
    <property type="entry name" value="FUR"/>
</dbReference>
<keyword evidence="5" id="KW-0238">DNA-binding</keyword>
<dbReference type="SUPFAM" id="SSF46785">
    <property type="entry name" value="Winged helix' DNA-binding domain"/>
    <property type="match status" value="1"/>
</dbReference>
<evidence type="ECO:0000256" key="1">
    <source>
        <dbReference type="ARBA" id="ARBA00007957"/>
    </source>
</evidence>
<name>A0ABP8FZH9_9BACT</name>
<evidence type="ECO:0000313" key="8">
    <source>
        <dbReference type="Proteomes" id="UP001501207"/>
    </source>
</evidence>
<evidence type="ECO:0000256" key="3">
    <source>
        <dbReference type="ARBA" id="ARBA00022833"/>
    </source>
</evidence>
<dbReference type="Gene3D" id="3.30.1490.190">
    <property type="match status" value="1"/>
</dbReference>
<protein>
    <submittedName>
        <fullName evidence="7">Fur family transcriptional regulator</fullName>
    </submittedName>
</protein>
<dbReference type="Gene3D" id="1.10.10.10">
    <property type="entry name" value="Winged helix-like DNA-binding domain superfamily/Winged helix DNA-binding domain"/>
    <property type="match status" value="1"/>
</dbReference>
<sequence>MMKEVRSKYAELLEKHGLSKTPPRLNILSILTSRKVATPESYLEKKLGDRVDRVTLYRTLKTFEEKGILHKVLDQKGTANYAVCSEKCSEHRHYDEHMHFNCLVCNRVYCMDEIEFAPVKLPRGFKAKSINLTITGICRQCEGKSR</sequence>
<keyword evidence="2" id="KW-0678">Repressor</keyword>
<reference evidence="8" key="1">
    <citation type="journal article" date="2019" name="Int. J. Syst. Evol. Microbiol.">
        <title>The Global Catalogue of Microorganisms (GCM) 10K type strain sequencing project: providing services to taxonomists for standard genome sequencing and annotation.</title>
        <authorList>
            <consortium name="The Broad Institute Genomics Platform"/>
            <consortium name="The Broad Institute Genome Sequencing Center for Infectious Disease"/>
            <person name="Wu L."/>
            <person name="Ma J."/>
        </authorList>
    </citation>
    <scope>NUCLEOTIDE SEQUENCE [LARGE SCALE GENOMIC DNA]</scope>
    <source>
        <strain evidence="8">JCM 17664</strain>
    </source>
</reference>
<organism evidence="7 8">
    <name type="scientific">Compostibacter hankyongensis</name>
    <dbReference type="NCBI Taxonomy" id="1007089"/>
    <lineage>
        <taxon>Bacteria</taxon>
        <taxon>Pseudomonadati</taxon>
        <taxon>Bacteroidota</taxon>
        <taxon>Chitinophagia</taxon>
        <taxon>Chitinophagales</taxon>
        <taxon>Chitinophagaceae</taxon>
        <taxon>Compostibacter</taxon>
    </lineage>
</organism>
<accession>A0ABP8FZH9</accession>
<evidence type="ECO:0000256" key="5">
    <source>
        <dbReference type="ARBA" id="ARBA00023125"/>
    </source>
</evidence>
<evidence type="ECO:0000256" key="6">
    <source>
        <dbReference type="ARBA" id="ARBA00023163"/>
    </source>
</evidence>
<dbReference type="RefSeq" id="WP_344979801.1">
    <property type="nucleotide sequence ID" value="NZ_BAABFN010000006.1"/>
</dbReference>
<dbReference type="InterPro" id="IPR036388">
    <property type="entry name" value="WH-like_DNA-bd_sf"/>
</dbReference>
<dbReference type="PANTHER" id="PTHR33202">
    <property type="entry name" value="ZINC UPTAKE REGULATION PROTEIN"/>
    <property type="match status" value="1"/>
</dbReference>
<comment type="similarity">
    <text evidence="1">Belongs to the Fur family.</text>
</comment>
<dbReference type="InterPro" id="IPR043135">
    <property type="entry name" value="Fur_C"/>
</dbReference>
<gene>
    <name evidence="7" type="ORF">GCM10023143_24930</name>
</gene>
<keyword evidence="8" id="KW-1185">Reference proteome</keyword>
<comment type="caution">
    <text evidence="7">The sequence shown here is derived from an EMBL/GenBank/DDBJ whole genome shotgun (WGS) entry which is preliminary data.</text>
</comment>
<evidence type="ECO:0000256" key="4">
    <source>
        <dbReference type="ARBA" id="ARBA00023015"/>
    </source>
</evidence>
<dbReference type="EMBL" id="BAABFN010000006">
    <property type="protein sequence ID" value="GAA4314201.1"/>
    <property type="molecule type" value="Genomic_DNA"/>
</dbReference>
<keyword evidence="4" id="KW-0805">Transcription regulation</keyword>
<keyword evidence="3" id="KW-0862">Zinc</keyword>
<dbReference type="InterPro" id="IPR036390">
    <property type="entry name" value="WH_DNA-bd_sf"/>
</dbReference>
<proteinExistence type="inferred from homology"/>
<dbReference type="Pfam" id="PF01475">
    <property type="entry name" value="FUR"/>
    <property type="match status" value="1"/>
</dbReference>
<dbReference type="Proteomes" id="UP001501207">
    <property type="component" value="Unassembled WGS sequence"/>
</dbReference>
<evidence type="ECO:0000313" key="7">
    <source>
        <dbReference type="EMBL" id="GAA4314201.1"/>
    </source>
</evidence>
<dbReference type="PANTHER" id="PTHR33202:SF22">
    <property type="entry name" value="HYDROGEN PEROXIDE SENSITIVE REPRESSOR"/>
    <property type="match status" value="1"/>
</dbReference>
<evidence type="ECO:0000256" key="2">
    <source>
        <dbReference type="ARBA" id="ARBA00022491"/>
    </source>
</evidence>
<keyword evidence="6" id="KW-0804">Transcription</keyword>